<organism evidence="1">
    <name type="scientific">hydrothermal vent metagenome</name>
    <dbReference type="NCBI Taxonomy" id="652676"/>
    <lineage>
        <taxon>unclassified sequences</taxon>
        <taxon>metagenomes</taxon>
        <taxon>ecological metagenomes</taxon>
    </lineage>
</organism>
<dbReference type="EMBL" id="UOFT01000027">
    <property type="protein sequence ID" value="VAW92639.1"/>
    <property type="molecule type" value="Genomic_DNA"/>
</dbReference>
<proteinExistence type="predicted"/>
<sequence length="51" mass="5710">MNSICNTSDDEDLKADVGNDLIELRILIKELKNKAQENFGESVLEFSTVPL</sequence>
<reference evidence="1" key="1">
    <citation type="submission" date="2018-06" db="EMBL/GenBank/DDBJ databases">
        <authorList>
            <person name="Zhirakovskaya E."/>
        </authorList>
    </citation>
    <scope>NUCLEOTIDE SEQUENCE</scope>
</reference>
<evidence type="ECO:0000313" key="1">
    <source>
        <dbReference type="EMBL" id="VAW92639.1"/>
    </source>
</evidence>
<gene>
    <name evidence="1" type="ORF">MNBD_GAMMA23-2458</name>
</gene>
<name>A0A3B1A396_9ZZZZ</name>
<protein>
    <submittedName>
        <fullName evidence="1">Uncharacterized protein</fullName>
    </submittedName>
</protein>
<accession>A0A3B1A396</accession>
<dbReference type="AlphaFoldDB" id="A0A3B1A396"/>